<accession>A0A2G2XRD6</accession>
<organism evidence="1 2">
    <name type="scientific">Capsicum baccatum</name>
    <name type="common">Peruvian pepper</name>
    <dbReference type="NCBI Taxonomy" id="33114"/>
    <lineage>
        <taxon>Eukaryota</taxon>
        <taxon>Viridiplantae</taxon>
        <taxon>Streptophyta</taxon>
        <taxon>Embryophyta</taxon>
        <taxon>Tracheophyta</taxon>
        <taxon>Spermatophyta</taxon>
        <taxon>Magnoliopsida</taxon>
        <taxon>eudicotyledons</taxon>
        <taxon>Gunneridae</taxon>
        <taxon>Pentapetalae</taxon>
        <taxon>asterids</taxon>
        <taxon>lamiids</taxon>
        <taxon>Solanales</taxon>
        <taxon>Solanaceae</taxon>
        <taxon>Solanoideae</taxon>
        <taxon>Capsiceae</taxon>
        <taxon>Capsicum</taxon>
    </lineage>
</organism>
<reference evidence="1 2" key="1">
    <citation type="journal article" date="2017" name="Genome Biol.">
        <title>New reference genome sequences of hot pepper reveal the massive evolution of plant disease-resistance genes by retroduplication.</title>
        <authorList>
            <person name="Kim S."/>
            <person name="Park J."/>
            <person name="Yeom S.I."/>
            <person name="Kim Y.M."/>
            <person name="Seo E."/>
            <person name="Kim K.T."/>
            <person name="Kim M.S."/>
            <person name="Lee J.M."/>
            <person name="Cheong K."/>
            <person name="Shin H.S."/>
            <person name="Kim S.B."/>
            <person name="Han K."/>
            <person name="Lee J."/>
            <person name="Park M."/>
            <person name="Lee H.A."/>
            <person name="Lee H.Y."/>
            <person name="Lee Y."/>
            <person name="Oh S."/>
            <person name="Lee J.H."/>
            <person name="Choi E."/>
            <person name="Choi E."/>
            <person name="Lee S.E."/>
            <person name="Jeon J."/>
            <person name="Kim H."/>
            <person name="Choi G."/>
            <person name="Song H."/>
            <person name="Lee J."/>
            <person name="Lee S.C."/>
            <person name="Kwon J.K."/>
            <person name="Lee H.Y."/>
            <person name="Koo N."/>
            <person name="Hong Y."/>
            <person name="Kim R.W."/>
            <person name="Kang W.H."/>
            <person name="Huh J.H."/>
            <person name="Kang B.C."/>
            <person name="Yang T.J."/>
            <person name="Lee Y.H."/>
            <person name="Bennetzen J.L."/>
            <person name="Choi D."/>
        </authorList>
    </citation>
    <scope>NUCLEOTIDE SEQUENCE [LARGE SCALE GENOMIC DNA]</scope>
    <source>
        <strain evidence="2">cv. PBC81</strain>
    </source>
</reference>
<comment type="caution">
    <text evidence="1">The sequence shown here is derived from an EMBL/GenBank/DDBJ whole genome shotgun (WGS) entry which is preliminary data.</text>
</comment>
<dbReference type="EMBL" id="MLFT02000001">
    <property type="protein sequence ID" value="PHT60042.1"/>
    <property type="molecule type" value="Genomic_DNA"/>
</dbReference>
<gene>
    <name evidence="1" type="ORF">CQW23_02405</name>
</gene>
<evidence type="ECO:0000313" key="2">
    <source>
        <dbReference type="Proteomes" id="UP000224567"/>
    </source>
</evidence>
<evidence type="ECO:0000313" key="1">
    <source>
        <dbReference type="EMBL" id="PHT60042.1"/>
    </source>
</evidence>
<sequence length="244" mass="28410">MDIFRVVDSRNSLLCLSGVYDHEEAYIYNPFIREHKRLPNCNELDVNEVVYGFGFHPAANEYTVIKISYYPHVYYVPWCFHKFNRHLDRLIIAFDLSNDTFQEVPRPDFTVSLFRWRCHLASLRGCLSACLLTSNGENLEIWMMEEYNKKEYSWMHKFNIESSSILSQDLPESYDIWKTSLQKETVTVMCLLNNGDILLDCQGGILIAYSTDKKILKSISLCGMPKYCKTTAHVGSLNWIDNLA</sequence>
<dbReference type="AlphaFoldDB" id="A0A2G2XRD6"/>
<name>A0A2G2XRD6_CAPBA</name>
<proteinExistence type="predicted"/>
<protein>
    <submittedName>
        <fullName evidence="1">Uncharacterized protein</fullName>
    </submittedName>
</protein>
<keyword evidence="2" id="KW-1185">Reference proteome</keyword>
<dbReference type="OrthoDB" id="1894463at2759"/>
<dbReference type="PANTHER" id="PTHR31672">
    <property type="entry name" value="BNACNNG10540D PROTEIN"/>
    <property type="match status" value="1"/>
</dbReference>
<reference evidence="2" key="2">
    <citation type="journal article" date="2017" name="J. Anim. Genet.">
        <title>Multiple reference genome sequences of hot pepper reveal the massive evolution of plant disease resistance genes by retroduplication.</title>
        <authorList>
            <person name="Kim S."/>
            <person name="Park J."/>
            <person name="Yeom S.-I."/>
            <person name="Kim Y.-M."/>
            <person name="Seo E."/>
            <person name="Kim K.-T."/>
            <person name="Kim M.-S."/>
            <person name="Lee J.M."/>
            <person name="Cheong K."/>
            <person name="Shin H.-S."/>
            <person name="Kim S.-B."/>
            <person name="Han K."/>
            <person name="Lee J."/>
            <person name="Park M."/>
            <person name="Lee H.-A."/>
            <person name="Lee H.-Y."/>
            <person name="Lee Y."/>
            <person name="Oh S."/>
            <person name="Lee J.H."/>
            <person name="Choi E."/>
            <person name="Choi E."/>
            <person name="Lee S.E."/>
            <person name="Jeon J."/>
            <person name="Kim H."/>
            <person name="Choi G."/>
            <person name="Song H."/>
            <person name="Lee J."/>
            <person name="Lee S.-C."/>
            <person name="Kwon J.-K."/>
            <person name="Lee H.-Y."/>
            <person name="Koo N."/>
            <person name="Hong Y."/>
            <person name="Kim R.W."/>
            <person name="Kang W.-H."/>
            <person name="Huh J.H."/>
            <person name="Kang B.-C."/>
            <person name="Yang T.-J."/>
            <person name="Lee Y.-H."/>
            <person name="Bennetzen J.L."/>
            <person name="Choi D."/>
        </authorList>
    </citation>
    <scope>NUCLEOTIDE SEQUENCE [LARGE SCALE GENOMIC DNA]</scope>
    <source>
        <strain evidence="2">cv. PBC81</strain>
    </source>
</reference>
<dbReference type="InterPro" id="IPR050796">
    <property type="entry name" value="SCF_F-box_component"/>
</dbReference>
<dbReference type="PANTHER" id="PTHR31672:SF13">
    <property type="entry name" value="F-BOX PROTEIN CPR30-LIKE"/>
    <property type="match status" value="1"/>
</dbReference>
<dbReference type="Proteomes" id="UP000224567">
    <property type="component" value="Unassembled WGS sequence"/>
</dbReference>